<reference evidence="3 4" key="1">
    <citation type="submission" date="2018-12" db="EMBL/GenBank/DDBJ databases">
        <title>Genome Sequence of Candidatus Viridilinea halotolerans isolated from saline sulfide-rich spring.</title>
        <authorList>
            <person name="Grouzdev D.S."/>
            <person name="Burganskaya E.I."/>
            <person name="Krutkina M.S."/>
            <person name="Sukhacheva M.V."/>
            <person name="Gorlenko V.M."/>
        </authorList>
    </citation>
    <scope>NUCLEOTIDE SEQUENCE [LARGE SCALE GENOMIC DNA]</scope>
    <source>
        <strain evidence="3">Chok-6</strain>
    </source>
</reference>
<sequence length="45" mass="4930">MLRGGSWGNNPANARCAYRNDNHPTNDNDNNGFRLATHAPPPPEV</sequence>
<protein>
    <recommendedName>
        <fullName evidence="2">Sulfatase-modifying factor enzyme-like domain-containing protein</fullName>
    </recommendedName>
</protein>
<name>A0A426U2C0_9CHLR</name>
<comment type="caution">
    <text evidence="3">The sequence shown here is derived from an EMBL/GenBank/DDBJ whole genome shotgun (WGS) entry which is preliminary data.</text>
</comment>
<dbReference type="InterPro" id="IPR016187">
    <property type="entry name" value="CTDL_fold"/>
</dbReference>
<dbReference type="InterPro" id="IPR005532">
    <property type="entry name" value="SUMF_dom"/>
</dbReference>
<gene>
    <name evidence="3" type="ORF">EI684_08375</name>
</gene>
<proteinExistence type="predicted"/>
<dbReference type="SUPFAM" id="SSF56436">
    <property type="entry name" value="C-type lectin-like"/>
    <property type="match status" value="1"/>
</dbReference>
<evidence type="ECO:0000313" key="4">
    <source>
        <dbReference type="Proteomes" id="UP000280307"/>
    </source>
</evidence>
<accession>A0A426U2C0</accession>
<organism evidence="3 4">
    <name type="scientific">Candidatus Viridilinea halotolerans</name>
    <dbReference type="NCBI Taxonomy" id="2491704"/>
    <lineage>
        <taxon>Bacteria</taxon>
        <taxon>Bacillati</taxon>
        <taxon>Chloroflexota</taxon>
        <taxon>Chloroflexia</taxon>
        <taxon>Chloroflexales</taxon>
        <taxon>Chloroflexineae</taxon>
        <taxon>Oscillochloridaceae</taxon>
        <taxon>Candidatus Viridilinea</taxon>
    </lineage>
</organism>
<dbReference type="EMBL" id="RSAS01000319">
    <property type="protein sequence ID" value="RRR73752.1"/>
    <property type="molecule type" value="Genomic_DNA"/>
</dbReference>
<evidence type="ECO:0000313" key="3">
    <source>
        <dbReference type="EMBL" id="RRR73752.1"/>
    </source>
</evidence>
<evidence type="ECO:0000256" key="1">
    <source>
        <dbReference type="SAM" id="MobiDB-lite"/>
    </source>
</evidence>
<evidence type="ECO:0000259" key="2">
    <source>
        <dbReference type="Pfam" id="PF03781"/>
    </source>
</evidence>
<feature type="domain" description="Sulfatase-modifying factor enzyme-like" evidence="2">
    <location>
        <begin position="2"/>
        <end position="36"/>
    </location>
</feature>
<feature type="region of interest" description="Disordered" evidence="1">
    <location>
        <begin position="1"/>
        <end position="45"/>
    </location>
</feature>
<dbReference type="Proteomes" id="UP000280307">
    <property type="component" value="Unassembled WGS sequence"/>
</dbReference>
<dbReference type="Gene3D" id="3.90.1580.10">
    <property type="entry name" value="paralog of FGE (formylglycine-generating enzyme)"/>
    <property type="match status" value="1"/>
</dbReference>
<dbReference type="AlphaFoldDB" id="A0A426U2C0"/>
<dbReference type="Pfam" id="PF03781">
    <property type="entry name" value="FGE-sulfatase"/>
    <property type="match status" value="1"/>
</dbReference>
<dbReference type="InterPro" id="IPR042095">
    <property type="entry name" value="SUMF_sf"/>
</dbReference>